<dbReference type="PANTHER" id="PTHR35732">
    <property type="entry name" value="OS10G0545100 PROTEIN"/>
    <property type="match status" value="1"/>
</dbReference>
<keyword evidence="2" id="KW-1185">Reference proteome</keyword>
<dbReference type="OrthoDB" id="5472192at2"/>
<dbReference type="Proteomes" id="UP000008561">
    <property type="component" value="Chromosome"/>
</dbReference>
<evidence type="ECO:0008006" key="3">
    <source>
        <dbReference type="Google" id="ProtNLM"/>
    </source>
</evidence>
<organism evidence="1 2">
    <name type="scientific">Desulfosudis oleivorans (strain DSM 6200 / JCM 39069 / Hxd3)</name>
    <name type="common">Desulfococcus oleovorans</name>
    <dbReference type="NCBI Taxonomy" id="96561"/>
    <lineage>
        <taxon>Bacteria</taxon>
        <taxon>Pseudomonadati</taxon>
        <taxon>Thermodesulfobacteriota</taxon>
        <taxon>Desulfobacteria</taxon>
        <taxon>Desulfobacterales</taxon>
        <taxon>Desulfosudaceae</taxon>
        <taxon>Desulfosudis</taxon>
    </lineage>
</organism>
<name>A9A0J7_DESOH</name>
<dbReference type="eggNOG" id="ENOG503338K">
    <property type="taxonomic scope" value="Bacteria"/>
</dbReference>
<accession>A9A0J7</accession>
<dbReference type="AlphaFoldDB" id="A9A0J7"/>
<gene>
    <name evidence="1" type="ordered locus">Dole_1693</name>
</gene>
<protein>
    <recommendedName>
        <fullName evidence="3">DUF3783 domain-containing protein</fullName>
    </recommendedName>
</protein>
<dbReference type="Pfam" id="PF12646">
    <property type="entry name" value="DUF3783"/>
    <property type="match status" value="1"/>
</dbReference>
<dbReference type="STRING" id="96561.Dole_1693"/>
<dbReference type="EMBL" id="CP000859">
    <property type="protein sequence ID" value="ABW67497.1"/>
    <property type="molecule type" value="Genomic_DNA"/>
</dbReference>
<evidence type="ECO:0000313" key="1">
    <source>
        <dbReference type="EMBL" id="ABW67497.1"/>
    </source>
</evidence>
<dbReference type="PANTHER" id="PTHR35732:SF1">
    <property type="entry name" value="OS10G0545100 PROTEIN"/>
    <property type="match status" value="1"/>
</dbReference>
<dbReference type="InterPro" id="IPR016621">
    <property type="entry name" value="UCP014543"/>
</dbReference>
<dbReference type="HOGENOM" id="CLU_1831907_0_0_7"/>
<proteinExistence type="predicted"/>
<dbReference type="KEGG" id="dol:Dole_1693"/>
<sequence>MSGTTFKKVEASTRSLYGPRAMLVCGFSPADQDKLMRMTGDMGLSPLPMIFTTETDGTVCLGDLVNRPDQSGRGGDSPGLARAIVLSGITEAELHRILTAYRESGLPRPLWATLTPTSENWPLSELLAELDAERRAMENRKQP</sequence>
<evidence type="ECO:0000313" key="2">
    <source>
        <dbReference type="Proteomes" id="UP000008561"/>
    </source>
</evidence>
<reference evidence="1 2" key="1">
    <citation type="submission" date="2007-10" db="EMBL/GenBank/DDBJ databases">
        <title>Complete sequence of Desulfococcus oleovorans Hxd3.</title>
        <authorList>
            <consortium name="US DOE Joint Genome Institute"/>
            <person name="Copeland A."/>
            <person name="Lucas S."/>
            <person name="Lapidus A."/>
            <person name="Barry K."/>
            <person name="Glavina del Rio T."/>
            <person name="Dalin E."/>
            <person name="Tice H."/>
            <person name="Pitluck S."/>
            <person name="Kiss H."/>
            <person name="Brettin T."/>
            <person name="Bruce D."/>
            <person name="Detter J.C."/>
            <person name="Han C."/>
            <person name="Schmutz J."/>
            <person name="Larimer F."/>
            <person name="Land M."/>
            <person name="Hauser L."/>
            <person name="Kyrpides N."/>
            <person name="Kim E."/>
            <person name="Wawrik B."/>
            <person name="Richardson P."/>
        </authorList>
    </citation>
    <scope>NUCLEOTIDE SEQUENCE [LARGE SCALE GENOMIC DNA]</scope>
    <source>
        <strain evidence="2">DSM 6200 / JCM 39069 / Hxd3</strain>
    </source>
</reference>